<reference evidence="2" key="1">
    <citation type="journal article" date="2023" name="Plant J.">
        <title>Genome sequences and population genomics provide insights into the demographic history, inbreeding, and mutation load of two 'living fossil' tree species of Dipteronia.</title>
        <authorList>
            <person name="Feng Y."/>
            <person name="Comes H.P."/>
            <person name="Chen J."/>
            <person name="Zhu S."/>
            <person name="Lu R."/>
            <person name="Zhang X."/>
            <person name="Li P."/>
            <person name="Qiu J."/>
            <person name="Olsen K.M."/>
            <person name="Qiu Y."/>
        </authorList>
    </citation>
    <scope>NUCLEOTIDE SEQUENCE</scope>
    <source>
        <strain evidence="2">NBL</strain>
    </source>
</reference>
<comment type="caution">
    <text evidence="2">The sequence shown here is derived from an EMBL/GenBank/DDBJ whole genome shotgun (WGS) entry which is preliminary data.</text>
</comment>
<feature type="region of interest" description="Disordered" evidence="1">
    <location>
        <begin position="71"/>
        <end position="107"/>
    </location>
</feature>
<dbReference type="AlphaFoldDB" id="A0AAE0EIA2"/>
<keyword evidence="3" id="KW-1185">Reference proteome</keyword>
<dbReference type="InterPro" id="IPR021109">
    <property type="entry name" value="Peptidase_aspartic_dom_sf"/>
</dbReference>
<organism evidence="2 3">
    <name type="scientific">Dipteronia sinensis</name>
    <dbReference type="NCBI Taxonomy" id="43782"/>
    <lineage>
        <taxon>Eukaryota</taxon>
        <taxon>Viridiplantae</taxon>
        <taxon>Streptophyta</taxon>
        <taxon>Embryophyta</taxon>
        <taxon>Tracheophyta</taxon>
        <taxon>Spermatophyta</taxon>
        <taxon>Magnoliopsida</taxon>
        <taxon>eudicotyledons</taxon>
        <taxon>Gunneridae</taxon>
        <taxon>Pentapetalae</taxon>
        <taxon>rosids</taxon>
        <taxon>malvids</taxon>
        <taxon>Sapindales</taxon>
        <taxon>Sapindaceae</taxon>
        <taxon>Hippocastanoideae</taxon>
        <taxon>Acereae</taxon>
        <taxon>Dipteronia</taxon>
    </lineage>
</organism>
<dbReference type="Proteomes" id="UP001281410">
    <property type="component" value="Unassembled WGS sequence"/>
</dbReference>
<feature type="compositionally biased region" description="Basic and acidic residues" evidence="1">
    <location>
        <begin position="94"/>
        <end position="107"/>
    </location>
</feature>
<dbReference type="PANTHER" id="PTHR33067:SF9">
    <property type="entry name" value="RNA-DIRECTED DNA POLYMERASE"/>
    <property type="match status" value="1"/>
</dbReference>
<evidence type="ECO:0000313" key="3">
    <source>
        <dbReference type="Proteomes" id="UP001281410"/>
    </source>
</evidence>
<dbReference type="PANTHER" id="PTHR33067">
    <property type="entry name" value="RNA-DIRECTED DNA POLYMERASE-RELATED"/>
    <property type="match status" value="1"/>
</dbReference>
<dbReference type="EMBL" id="JANJYJ010000001">
    <property type="protein sequence ID" value="KAK3228817.1"/>
    <property type="molecule type" value="Genomic_DNA"/>
</dbReference>
<accession>A0AAE0EIA2</accession>
<gene>
    <name evidence="2" type="ORF">Dsin_000698</name>
</gene>
<dbReference type="Gene3D" id="2.40.70.10">
    <property type="entry name" value="Acid Proteases"/>
    <property type="match status" value="1"/>
</dbReference>
<evidence type="ECO:0000313" key="2">
    <source>
        <dbReference type="EMBL" id="KAK3228817.1"/>
    </source>
</evidence>
<evidence type="ECO:0000256" key="1">
    <source>
        <dbReference type="SAM" id="MobiDB-lite"/>
    </source>
</evidence>
<name>A0AAE0EIA2_9ROSI</name>
<proteinExistence type="predicted"/>
<sequence>MEKETVALNEEVSAVLLRKLPQKLKDPGSFTILCIIETQRFEKALLDLGASINLMPFSVFESLKIGELKGTSISSTRDGGCSHSRKRSPFDPWKTVREDDKDNDQCL</sequence>
<protein>
    <submittedName>
        <fullName evidence="2">Uncharacterized protein</fullName>
    </submittedName>
</protein>